<evidence type="ECO:0008006" key="3">
    <source>
        <dbReference type="Google" id="ProtNLM"/>
    </source>
</evidence>
<organism evidence="1 2">
    <name type="scientific">Streptosporangium longisporum</name>
    <dbReference type="NCBI Taxonomy" id="46187"/>
    <lineage>
        <taxon>Bacteria</taxon>
        <taxon>Bacillati</taxon>
        <taxon>Actinomycetota</taxon>
        <taxon>Actinomycetes</taxon>
        <taxon>Streptosporangiales</taxon>
        <taxon>Streptosporangiaceae</taxon>
        <taxon>Streptosporangium</taxon>
    </lineage>
</organism>
<sequence>MIHAYACGTCNGTGLVNDDGDTSPYQVAVTCSDCDGTGIDT</sequence>
<comment type="caution">
    <text evidence="1">The sequence shown here is derived from an EMBL/GenBank/DDBJ whole genome shotgun (WGS) entry which is preliminary data.</text>
</comment>
<name>A0ABN3YC83_9ACTN</name>
<dbReference type="SUPFAM" id="SSF57938">
    <property type="entry name" value="DnaJ/Hsp40 cysteine-rich domain"/>
    <property type="match status" value="1"/>
</dbReference>
<dbReference type="Proteomes" id="UP001499930">
    <property type="component" value="Unassembled WGS sequence"/>
</dbReference>
<proteinExistence type="predicted"/>
<dbReference type="EMBL" id="BAAAWD010000014">
    <property type="protein sequence ID" value="GAA3019423.1"/>
    <property type="molecule type" value="Genomic_DNA"/>
</dbReference>
<evidence type="ECO:0000313" key="1">
    <source>
        <dbReference type="EMBL" id="GAA3019423.1"/>
    </source>
</evidence>
<dbReference type="RefSeq" id="WP_344899315.1">
    <property type="nucleotide sequence ID" value="NZ_BAAAWD010000014.1"/>
</dbReference>
<protein>
    <recommendedName>
        <fullName evidence="3">Molecular chaperone DnaJ</fullName>
    </recommendedName>
</protein>
<dbReference type="InterPro" id="IPR036410">
    <property type="entry name" value="HSP_DnaJ_Cys-rich_dom_sf"/>
</dbReference>
<keyword evidence="2" id="KW-1185">Reference proteome</keyword>
<evidence type="ECO:0000313" key="2">
    <source>
        <dbReference type="Proteomes" id="UP001499930"/>
    </source>
</evidence>
<accession>A0ABN3YC83</accession>
<reference evidence="1 2" key="1">
    <citation type="journal article" date="2019" name="Int. J. Syst. Evol. Microbiol.">
        <title>The Global Catalogue of Microorganisms (GCM) 10K type strain sequencing project: providing services to taxonomists for standard genome sequencing and annotation.</title>
        <authorList>
            <consortium name="The Broad Institute Genomics Platform"/>
            <consortium name="The Broad Institute Genome Sequencing Center for Infectious Disease"/>
            <person name="Wu L."/>
            <person name="Ma J."/>
        </authorList>
    </citation>
    <scope>NUCLEOTIDE SEQUENCE [LARGE SCALE GENOMIC DNA]</scope>
    <source>
        <strain evidence="1 2">JCM 3106</strain>
    </source>
</reference>
<dbReference type="Gene3D" id="2.10.230.10">
    <property type="entry name" value="Heat shock protein DnaJ, cysteine-rich domain"/>
    <property type="match status" value="1"/>
</dbReference>
<gene>
    <name evidence="1" type="ORF">GCM10017559_49490</name>
</gene>